<dbReference type="VEuPathDB" id="FungiDB:SPRG_06283"/>
<evidence type="ECO:0000313" key="2">
    <source>
        <dbReference type="EMBL" id="KDO28234.1"/>
    </source>
</evidence>
<dbReference type="GeneID" id="24128638"/>
<dbReference type="EMBL" id="KK583212">
    <property type="protein sequence ID" value="KDO28234.1"/>
    <property type="molecule type" value="Genomic_DNA"/>
</dbReference>
<proteinExistence type="predicted"/>
<dbReference type="AlphaFoldDB" id="A0A067CBX0"/>
<keyword evidence="1" id="KW-0472">Membrane</keyword>
<keyword evidence="3" id="KW-1185">Reference proteome</keyword>
<protein>
    <submittedName>
        <fullName evidence="2">Uncharacterized protein</fullName>
    </submittedName>
</protein>
<evidence type="ECO:0000313" key="3">
    <source>
        <dbReference type="Proteomes" id="UP000030745"/>
    </source>
</evidence>
<feature type="transmembrane region" description="Helical" evidence="1">
    <location>
        <begin position="12"/>
        <end position="37"/>
    </location>
</feature>
<keyword evidence="1" id="KW-1133">Transmembrane helix</keyword>
<name>A0A067CBX0_SAPPC</name>
<dbReference type="RefSeq" id="XP_012201058.1">
    <property type="nucleotide sequence ID" value="XM_012345668.1"/>
</dbReference>
<keyword evidence="1" id="KW-0812">Transmembrane</keyword>
<gene>
    <name evidence="2" type="ORF">SPRG_06283</name>
</gene>
<dbReference type="Proteomes" id="UP000030745">
    <property type="component" value="Unassembled WGS sequence"/>
</dbReference>
<sequence length="64" mass="6956">MRQRSATRRARTVRAVIGYGLIGCIVIAGVVVGVVVAKARRKIDEEKEIDRLELASSHANIAVL</sequence>
<accession>A0A067CBX0</accession>
<evidence type="ECO:0000256" key="1">
    <source>
        <dbReference type="SAM" id="Phobius"/>
    </source>
</evidence>
<organism evidence="2 3">
    <name type="scientific">Saprolegnia parasitica (strain CBS 223.65)</name>
    <dbReference type="NCBI Taxonomy" id="695850"/>
    <lineage>
        <taxon>Eukaryota</taxon>
        <taxon>Sar</taxon>
        <taxon>Stramenopiles</taxon>
        <taxon>Oomycota</taxon>
        <taxon>Saprolegniomycetes</taxon>
        <taxon>Saprolegniales</taxon>
        <taxon>Saprolegniaceae</taxon>
        <taxon>Saprolegnia</taxon>
    </lineage>
</organism>
<reference evidence="2 3" key="1">
    <citation type="journal article" date="2013" name="PLoS Genet.">
        <title>Distinctive expansion of potential virulence genes in the genome of the oomycete fish pathogen Saprolegnia parasitica.</title>
        <authorList>
            <person name="Jiang R.H."/>
            <person name="de Bruijn I."/>
            <person name="Haas B.J."/>
            <person name="Belmonte R."/>
            <person name="Lobach L."/>
            <person name="Christie J."/>
            <person name="van den Ackerveken G."/>
            <person name="Bottin A."/>
            <person name="Bulone V."/>
            <person name="Diaz-Moreno S.M."/>
            <person name="Dumas B."/>
            <person name="Fan L."/>
            <person name="Gaulin E."/>
            <person name="Govers F."/>
            <person name="Grenville-Briggs L.J."/>
            <person name="Horner N.R."/>
            <person name="Levin J.Z."/>
            <person name="Mammella M."/>
            <person name="Meijer H.J."/>
            <person name="Morris P."/>
            <person name="Nusbaum C."/>
            <person name="Oome S."/>
            <person name="Phillips A.J."/>
            <person name="van Rooyen D."/>
            <person name="Rzeszutek E."/>
            <person name="Saraiva M."/>
            <person name="Secombes C.J."/>
            <person name="Seidl M.F."/>
            <person name="Snel B."/>
            <person name="Stassen J.H."/>
            <person name="Sykes S."/>
            <person name="Tripathy S."/>
            <person name="van den Berg H."/>
            <person name="Vega-Arreguin J.C."/>
            <person name="Wawra S."/>
            <person name="Young S.K."/>
            <person name="Zeng Q."/>
            <person name="Dieguez-Uribeondo J."/>
            <person name="Russ C."/>
            <person name="Tyler B.M."/>
            <person name="van West P."/>
        </authorList>
    </citation>
    <scope>NUCLEOTIDE SEQUENCE [LARGE SCALE GENOMIC DNA]</scope>
    <source>
        <strain evidence="2 3">CBS 223.65</strain>
    </source>
</reference>
<dbReference type="KEGG" id="spar:SPRG_06283"/>